<feature type="domain" description="Type II secretion system protein GspF" evidence="11">
    <location>
        <begin position="65"/>
        <end position="187"/>
    </location>
</feature>
<dbReference type="PROSITE" id="PS00874">
    <property type="entry name" value="T2SP_F"/>
    <property type="match status" value="1"/>
</dbReference>
<keyword evidence="6 9" id="KW-0812">Transmembrane</keyword>
<evidence type="ECO:0000256" key="9">
    <source>
        <dbReference type="RuleBase" id="RU003923"/>
    </source>
</evidence>
<dbReference type="GO" id="GO:0015628">
    <property type="term" value="P:protein secretion by the type II secretion system"/>
    <property type="evidence" value="ECO:0007669"/>
    <property type="project" value="TreeGrafter"/>
</dbReference>
<keyword evidence="7 10" id="KW-1133">Transmembrane helix</keyword>
<gene>
    <name evidence="12" type="ORF">M979_4232</name>
</gene>
<dbReference type="FunFam" id="1.20.81.30:FF:000001">
    <property type="entry name" value="Type II secretion system protein F"/>
    <property type="match status" value="2"/>
</dbReference>
<comment type="caution">
    <text evidence="12">The sequence shown here is derived from an EMBL/GenBank/DDBJ whole genome shotgun (WGS) entry which is preliminary data.</text>
</comment>
<dbReference type="GO" id="GO:0005886">
    <property type="term" value="C:plasma membrane"/>
    <property type="evidence" value="ECO:0007669"/>
    <property type="project" value="UniProtKB-SubCell"/>
</dbReference>
<dbReference type="EMBL" id="LXEO01000068">
    <property type="protein sequence ID" value="OAT14772.1"/>
    <property type="molecule type" value="Genomic_DNA"/>
</dbReference>
<keyword evidence="13" id="KW-1185">Reference proteome</keyword>
<protein>
    <submittedName>
        <fullName evidence="12">PilC family type IV fimbrial assembly protein</fullName>
    </submittedName>
</protein>
<evidence type="ECO:0000256" key="6">
    <source>
        <dbReference type="ARBA" id="ARBA00022692"/>
    </source>
</evidence>
<dbReference type="InterPro" id="IPR042094">
    <property type="entry name" value="T2SS_GspF_sf"/>
</dbReference>
<reference evidence="12 13" key="1">
    <citation type="submission" date="2016-04" db="EMBL/GenBank/DDBJ databases">
        <title>ATOL: Assembling a taxonomically balanced genome-scale reconstruction of the evolutionary history of the Enterobacteriaceae.</title>
        <authorList>
            <person name="Plunkett G.III."/>
            <person name="Neeno-Eckwall E.C."/>
            <person name="Glasner J.D."/>
            <person name="Perna N.T."/>
        </authorList>
    </citation>
    <scope>NUCLEOTIDE SEQUENCE [LARGE SCALE GENOMIC DNA]</scope>
    <source>
        <strain evidence="12 13">ATCC 51607</strain>
    </source>
</reference>
<dbReference type="Pfam" id="PF00482">
    <property type="entry name" value="T2SSF"/>
    <property type="match status" value="2"/>
</dbReference>
<keyword evidence="3 9" id="KW-0813">Transport</keyword>
<dbReference type="AlphaFoldDB" id="A0A1B7HGT1"/>
<feature type="domain" description="Type II secretion system protein GspF" evidence="11">
    <location>
        <begin position="270"/>
        <end position="390"/>
    </location>
</feature>
<dbReference type="PATRIC" id="fig|1354255.3.peg.4354"/>
<evidence type="ECO:0000256" key="10">
    <source>
        <dbReference type="SAM" id="Phobius"/>
    </source>
</evidence>
<keyword evidence="4" id="KW-1003">Cell membrane</keyword>
<accession>A0A1B7HGT1</accession>
<dbReference type="InterPro" id="IPR003004">
    <property type="entry name" value="GspF/PilC"/>
</dbReference>
<dbReference type="NCBIfam" id="NF007861">
    <property type="entry name" value="PRK10573.1"/>
    <property type="match status" value="1"/>
</dbReference>
<keyword evidence="5" id="KW-0997">Cell inner membrane</keyword>
<comment type="similarity">
    <text evidence="2 9">Belongs to the GSP F family.</text>
</comment>
<organism evidence="12 13">
    <name type="scientific">Buttiauxella noackiae ATCC 51607</name>
    <dbReference type="NCBI Taxonomy" id="1354255"/>
    <lineage>
        <taxon>Bacteria</taxon>
        <taxon>Pseudomonadati</taxon>
        <taxon>Pseudomonadota</taxon>
        <taxon>Gammaproteobacteria</taxon>
        <taxon>Enterobacterales</taxon>
        <taxon>Enterobacteriaceae</taxon>
        <taxon>Buttiauxella</taxon>
    </lineage>
</organism>
<evidence type="ECO:0000256" key="1">
    <source>
        <dbReference type="ARBA" id="ARBA00004429"/>
    </source>
</evidence>
<dbReference type="PANTHER" id="PTHR30012">
    <property type="entry name" value="GENERAL SECRETION PATHWAY PROTEIN"/>
    <property type="match status" value="1"/>
</dbReference>
<evidence type="ECO:0000256" key="5">
    <source>
        <dbReference type="ARBA" id="ARBA00022519"/>
    </source>
</evidence>
<dbReference type="InterPro" id="IPR018076">
    <property type="entry name" value="T2SS_GspF_dom"/>
</dbReference>
<feature type="transmembrane region" description="Helical" evidence="10">
    <location>
        <begin position="218"/>
        <end position="235"/>
    </location>
</feature>
<keyword evidence="8 10" id="KW-0472">Membrane</keyword>
<sequence>MAKFVLWHWKAVDQYGQIQHGDVLGDNAESIREQLISAELQLLQLRKIPRARRGCWHIQQKIQVFRQLATLLQAGISLSDGLLLIAQQHPFGEWRALLKDIGHRVSNGISFSAALQQWPGIFPPLFIALIHIGELTGKLDECCQKLANQQEKLYQLRKKVMKALRYPLFIVAIALLVTIGMMSFVLPEFANIYHSFNAPLPAITVAVMAVSNWVTTQGIWWLLASLIFMTLGYFLRTKKPHWQEYEQRLMLRIPLLAPLWRGQILSQIYTTLSLSQQAGIPLLQGLKAVETTLPQRLWKKVIQQVTQQVTQGIPLWQTLSQSERFTPLCCQLIRIGEESGALDLMLEKLASWHHNHTEELADNLAAALEPVMMLVVGIIIGTLVIAMYLPIFQLGDAMSAG</sequence>
<dbReference type="RefSeq" id="WP_064556291.1">
    <property type="nucleotide sequence ID" value="NZ_LXEO01000068.1"/>
</dbReference>
<dbReference type="Proteomes" id="UP000078286">
    <property type="component" value="Unassembled WGS sequence"/>
</dbReference>
<evidence type="ECO:0000256" key="8">
    <source>
        <dbReference type="ARBA" id="ARBA00023136"/>
    </source>
</evidence>
<evidence type="ECO:0000313" key="12">
    <source>
        <dbReference type="EMBL" id="OAT14772.1"/>
    </source>
</evidence>
<dbReference type="PANTHER" id="PTHR30012:SF7">
    <property type="entry name" value="PROTEIN TRANSPORT PROTEIN HOFC HOMOLOG"/>
    <property type="match status" value="1"/>
</dbReference>
<evidence type="ECO:0000259" key="11">
    <source>
        <dbReference type="Pfam" id="PF00482"/>
    </source>
</evidence>
<feature type="transmembrane region" description="Helical" evidence="10">
    <location>
        <begin position="166"/>
        <end position="186"/>
    </location>
</feature>
<dbReference type="PRINTS" id="PR00812">
    <property type="entry name" value="BCTERIALGSPF"/>
</dbReference>
<evidence type="ECO:0000256" key="7">
    <source>
        <dbReference type="ARBA" id="ARBA00022989"/>
    </source>
</evidence>
<evidence type="ECO:0000256" key="2">
    <source>
        <dbReference type="ARBA" id="ARBA00005745"/>
    </source>
</evidence>
<dbReference type="Gene3D" id="1.20.81.30">
    <property type="entry name" value="Type II secretion system (T2SS), domain F"/>
    <property type="match status" value="2"/>
</dbReference>
<dbReference type="InterPro" id="IPR001992">
    <property type="entry name" value="T2SS_GspF/T4SS_PilC_CS"/>
</dbReference>
<evidence type="ECO:0000256" key="4">
    <source>
        <dbReference type="ARBA" id="ARBA00022475"/>
    </source>
</evidence>
<feature type="transmembrane region" description="Helical" evidence="10">
    <location>
        <begin position="371"/>
        <end position="391"/>
    </location>
</feature>
<comment type="subcellular location">
    <subcellularLocation>
        <location evidence="1 9">Cell inner membrane</location>
        <topology evidence="1 9">Multi-pass membrane protein</topology>
    </subcellularLocation>
</comment>
<evidence type="ECO:0000256" key="3">
    <source>
        <dbReference type="ARBA" id="ARBA00022448"/>
    </source>
</evidence>
<name>A0A1B7HGT1_9ENTR</name>
<proteinExistence type="inferred from homology"/>
<evidence type="ECO:0000313" key="13">
    <source>
        <dbReference type="Proteomes" id="UP000078286"/>
    </source>
</evidence>